<feature type="chain" id="PRO_5045528288" evidence="1">
    <location>
        <begin position="23"/>
        <end position="185"/>
    </location>
</feature>
<keyword evidence="1" id="KW-0732">Signal</keyword>
<evidence type="ECO:0000313" key="2">
    <source>
        <dbReference type="EMBL" id="MDR6529963.1"/>
    </source>
</evidence>
<dbReference type="Proteomes" id="UP001262754">
    <property type="component" value="Unassembled WGS sequence"/>
</dbReference>
<keyword evidence="3" id="KW-1185">Reference proteome</keyword>
<sequence>MRIKSMAALAVLASCSVATAHAAETASFDPATVDIADILACKIDGGHYVGFSMSVSDDDSPGGAKARGWVRLPPPSPIFSAYRLPKPLNVFGQTTSTVAFKGSAMMAVLDLPDATALGAAQGVTNVLAGTGRFMGERLVDDSTRLDPESGFRFKNRSSLKITNHPAFPGKTLIGCEYDGQLQPPA</sequence>
<organism evidence="2 3">
    <name type="scientific">Caulobacter rhizosphaerae</name>
    <dbReference type="NCBI Taxonomy" id="2010972"/>
    <lineage>
        <taxon>Bacteria</taxon>
        <taxon>Pseudomonadati</taxon>
        <taxon>Pseudomonadota</taxon>
        <taxon>Alphaproteobacteria</taxon>
        <taxon>Caulobacterales</taxon>
        <taxon>Caulobacteraceae</taxon>
        <taxon>Caulobacter</taxon>
    </lineage>
</organism>
<name>A0ABU1MV49_9CAUL</name>
<feature type="signal peptide" evidence="1">
    <location>
        <begin position="1"/>
        <end position="22"/>
    </location>
</feature>
<accession>A0ABU1MV49</accession>
<dbReference type="RefSeq" id="WP_310029201.1">
    <property type="nucleotide sequence ID" value="NZ_JAVDRL010000002.1"/>
</dbReference>
<reference evidence="2 3" key="1">
    <citation type="submission" date="2023-07" db="EMBL/GenBank/DDBJ databases">
        <title>Sorghum-associated microbial communities from plants grown in Nebraska, USA.</title>
        <authorList>
            <person name="Schachtman D."/>
        </authorList>
    </citation>
    <scope>NUCLEOTIDE SEQUENCE [LARGE SCALE GENOMIC DNA]</scope>
    <source>
        <strain evidence="2 3">DS2154</strain>
    </source>
</reference>
<dbReference type="EMBL" id="JAVDRL010000002">
    <property type="protein sequence ID" value="MDR6529963.1"/>
    <property type="molecule type" value="Genomic_DNA"/>
</dbReference>
<protein>
    <submittedName>
        <fullName evidence="2">Uncharacterized protein</fullName>
    </submittedName>
</protein>
<gene>
    <name evidence="2" type="ORF">J2800_000687</name>
</gene>
<proteinExistence type="predicted"/>
<dbReference type="PROSITE" id="PS51257">
    <property type="entry name" value="PROKAR_LIPOPROTEIN"/>
    <property type="match status" value="1"/>
</dbReference>
<evidence type="ECO:0000256" key="1">
    <source>
        <dbReference type="SAM" id="SignalP"/>
    </source>
</evidence>
<evidence type="ECO:0000313" key="3">
    <source>
        <dbReference type="Proteomes" id="UP001262754"/>
    </source>
</evidence>
<comment type="caution">
    <text evidence="2">The sequence shown here is derived from an EMBL/GenBank/DDBJ whole genome shotgun (WGS) entry which is preliminary data.</text>
</comment>